<reference evidence="10 11" key="1">
    <citation type="submission" date="2016-11" db="EMBL/GenBank/DDBJ databases">
        <authorList>
            <person name="Jaros S."/>
            <person name="Januszkiewicz K."/>
            <person name="Wedrychowicz H."/>
        </authorList>
    </citation>
    <scope>NUCLEOTIDE SEQUENCE [LARGE SCALE GENOMIC DNA]</scope>
    <source>
        <strain evidence="10 11">DSM 26991</strain>
    </source>
</reference>
<feature type="signal peptide" evidence="9">
    <location>
        <begin position="1"/>
        <end position="22"/>
    </location>
</feature>
<dbReference type="GO" id="GO:0015288">
    <property type="term" value="F:porin activity"/>
    <property type="evidence" value="ECO:0007669"/>
    <property type="project" value="TreeGrafter"/>
</dbReference>
<comment type="similarity">
    <text evidence="2">Belongs to the outer membrane factor (OMF) (TC 1.B.17) family.</text>
</comment>
<organism evidence="10 11">
    <name type="scientific">Bacteroides luti</name>
    <dbReference type="NCBI Taxonomy" id="1297750"/>
    <lineage>
        <taxon>Bacteria</taxon>
        <taxon>Pseudomonadati</taxon>
        <taxon>Bacteroidota</taxon>
        <taxon>Bacteroidia</taxon>
        <taxon>Bacteroidales</taxon>
        <taxon>Bacteroidaceae</taxon>
        <taxon>Bacteroides</taxon>
    </lineage>
</organism>
<dbReference type="Gene3D" id="1.20.1600.10">
    <property type="entry name" value="Outer membrane efflux proteins (OEP)"/>
    <property type="match status" value="1"/>
</dbReference>
<evidence type="ECO:0000256" key="5">
    <source>
        <dbReference type="ARBA" id="ARBA00022692"/>
    </source>
</evidence>
<dbReference type="GO" id="GO:1990281">
    <property type="term" value="C:efflux pump complex"/>
    <property type="evidence" value="ECO:0007669"/>
    <property type="project" value="TreeGrafter"/>
</dbReference>
<keyword evidence="8" id="KW-0175">Coiled coil</keyword>
<feature type="chain" id="PRO_5012544836" evidence="9">
    <location>
        <begin position="23"/>
        <end position="439"/>
    </location>
</feature>
<dbReference type="SUPFAM" id="SSF56954">
    <property type="entry name" value="Outer membrane efflux proteins (OEP)"/>
    <property type="match status" value="1"/>
</dbReference>
<dbReference type="GO" id="GO:0015562">
    <property type="term" value="F:efflux transmembrane transporter activity"/>
    <property type="evidence" value="ECO:0007669"/>
    <property type="project" value="InterPro"/>
</dbReference>
<keyword evidence="4" id="KW-1134">Transmembrane beta strand</keyword>
<keyword evidence="11" id="KW-1185">Reference proteome</keyword>
<evidence type="ECO:0000256" key="2">
    <source>
        <dbReference type="ARBA" id="ARBA00007613"/>
    </source>
</evidence>
<keyword evidence="6" id="KW-0472">Membrane</keyword>
<evidence type="ECO:0000256" key="4">
    <source>
        <dbReference type="ARBA" id="ARBA00022452"/>
    </source>
</evidence>
<accession>A0A1M5H758</accession>
<comment type="subcellular location">
    <subcellularLocation>
        <location evidence="1">Cell outer membrane</location>
    </subcellularLocation>
</comment>
<evidence type="ECO:0000256" key="9">
    <source>
        <dbReference type="SAM" id="SignalP"/>
    </source>
</evidence>
<evidence type="ECO:0000256" key="1">
    <source>
        <dbReference type="ARBA" id="ARBA00004442"/>
    </source>
</evidence>
<name>A0A1M5H758_9BACE</name>
<dbReference type="OrthoDB" id="916581at2"/>
<dbReference type="InterPro" id="IPR003423">
    <property type="entry name" value="OMP_efflux"/>
</dbReference>
<keyword evidence="5" id="KW-0812">Transmembrane</keyword>
<evidence type="ECO:0000256" key="7">
    <source>
        <dbReference type="ARBA" id="ARBA00023237"/>
    </source>
</evidence>
<dbReference type="GO" id="GO:0009279">
    <property type="term" value="C:cell outer membrane"/>
    <property type="evidence" value="ECO:0007669"/>
    <property type="project" value="UniProtKB-SubCell"/>
</dbReference>
<feature type="coiled-coil region" evidence="8">
    <location>
        <begin position="125"/>
        <end position="213"/>
    </location>
</feature>
<dbReference type="RefSeq" id="WP_073404140.1">
    <property type="nucleotide sequence ID" value="NZ_FQTV01000024.1"/>
</dbReference>
<evidence type="ECO:0000256" key="3">
    <source>
        <dbReference type="ARBA" id="ARBA00022448"/>
    </source>
</evidence>
<sequence length="439" mass="49425">MSKKIVLITAFIVSLCVQQLYAQDSFCYTLGIDEMFRLADENSKSIRTFDTGIEQAKEGVKVAKNNMLPSIDAGLSFSYLGNGYITDRNFSNGLKAAIPHYGNNFSIDASQVVYAGGAISGGIAIAELQQQIAELDKVNNQQDVRFLLIGYYMELYKLANYAKVYTKNIEQTQKLLKDIRAKQKEGTALRNDITRYELQLKNLELQLTKVMNNRLIINHQLITVLGLPKSATIVPDTTILQKELTISGVEDWQRMASSSLPSLRKMELGIDVSKQQETIIKSEKLPHIALVAANHLDGPVTIDIPAINKNFNYWYVGVGVKYNLASLYKTNKQYKQAKLATRRAQEQLALAKDMTENEIQAAYTYYLESFTELNTQEKSLELATQNYDVVNNRYLNDLALITDMLDASNSKLSAELQVANARINILYNYYKLKKVSGNL</sequence>
<evidence type="ECO:0000256" key="6">
    <source>
        <dbReference type="ARBA" id="ARBA00023136"/>
    </source>
</evidence>
<dbReference type="Proteomes" id="UP000184509">
    <property type="component" value="Unassembled WGS sequence"/>
</dbReference>
<keyword evidence="7" id="KW-0998">Cell outer membrane</keyword>
<dbReference type="EMBL" id="FQTV01000024">
    <property type="protein sequence ID" value="SHG11542.1"/>
    <property type="molecule type" value="Genomic_DNA"/>
</dbReference>
<keyword evidence="9" id="KW-0732">Signal</keyword>
<dbReference type="PANTHER" id="PTHR30026:SF23">
    <property type="entry name" value="TO APRF-PUTATIVE OUTER MEMBRANE EFFLUX PROTEIN OR SECRETED ALKALINE PHOSPHATASE-RELATED"/>
    <property type="match status" value="1"/>
</dbReference>
<gene>
    <name evidence="10" type="ORF">SAMN05444405_12420</name>
</gene>
<dbReference type="Pfam" id="PF02321">
    <property type="entry name" value="OEP"/>
    <property type="match status" value="2"/>
</dbReference>
<proteinExistence type="inferred from homology"/>
<evidence type="ECO:0000256" key="8">
    <source>
        <dbReference type="SAM" id="Coils"/>
    </source>
</evidence>
<protein>
    <submittedName>
        <fullName evidence="10">Outer membrane protein TolC</fullName>
    </submittedName>
</protein>
<evidence type="ECO:0000313" key="11">
    <source>
        <dbReference type="Proteomes" id="UP000184509"/>
    </source>
</evidence>
<keyword evidence="3" id="KW-0813">Transport</keyword>
<evidence type="ECO:0000313" key="10">
    <source>
        <dbReference type="EMBL" id="SHG11542.1"/>
    </source>
</evidence>
<dbReference type="AlphaFoldDB" id="A0A1M5H758"/>
<dbReference type="InterPro" id="IPR051906">
    <property type="entry name" value="TolC-like"/>
</dbReference>
<dbReference type="PANTHER" id="PTHR30026">
    <property type="entry name" value="OUTER MEMBRANE PROTEIN TOLC"/>
    <property type="match status" value="1"/>
</dbReference>
<dbReference type="STRING" id="1297750.SAMN05444405_12420"/>